<dbReference type="EMBL" id="ML220126">
    <property type="protein sequence ID" value="TGZ80266.1"/>
    <property type="molecule type" value="Genomic_DNA"/>
</dbReference>
<evidence type="ECO:0000256" key="3">
    <source>
        <dbReference type="ARBA" id="ARBA00020973"/>
    </source>
</evidence>
<evidence type="ECO:0000256" key="1">
    <source>
        <dbReference type="ARBA" id="ARBA00004395"/>
    </source>
</evidence>
<evidence type="ECO:0000313" key="14">
    <source>
        <dbReference type="Proteomes" id="UP000298138"/>
    </source>
</evidence>
<comment type="subcellular location">
    <subcellularLocation>
        <location evidence="1 10">Golgi apparatus membrane</location>
        <topology evidence="1 10">Peripheral membrane protein</topology>
    </subcellularLocation>
</comment>
<comment type="function">
    <text evidence="9">Acts as a component of the peripheral membrane COG complex that is involved in intra-Golgi protein trafficking. COG is located at the cis-Golgi, and regulates tethering of retrograde intra-Golgi vesicles and possibly a number of other membrane trafficking events.</text>
</comment>
<dbReference type="InterPro" id="IPR010490">
    <property type="entry name" value="COG6"/>
</dbReference>
<dbReference type="AlphaFoldDB" id="A0A4S2MUV1"/>
<keyword evidence="14" id="KW-1185">Reference proteome</keyword>
<evidence type="ECO:0000256" key="6">
    <source>
        <dbReference type="ARBA" id="ARBA00023034"/>
    </source>
</evidence>
<comment type="function">
    <text evidence="10">Acts as component of the peripheral membrane COG complex that is involved in intra-Golgi protein trafficking. COG is located at the cis-Golgi, and regulates tethering of retrograde intra-Golgi vesicles and possibly a number of other membrane trafficking events.</text>
</comment>
<dbReference type="Pfam" id="PF06419">
    <property type="entry name" value="COG6_N"/>
    <property type="match status" value="1"/>
</dbReference>
<evidence type="ECO:0000259" key="11">
    <source>
        <dbReference type="Pfam" id="PF06419"/>
    </source>
</evidence>
<dbReference type="GO" id="GO:0015031">
    <property type="term" value="P:protein transport"/>
    <property type="evidence" value="ECO:0007669"/>
    <property type="project" value="UniProtKB-KW"/>
</dbReference>
<name>A0A4S2MUV1_9PEZI</name>
<evidence type="ECO:0000313" key="13">
    <source>
        <dbReference type="EMBL" id="TGZ80266.1"/>
    </source>
</evidence>
<evidence type="ECO:0000256" key="8">
    <source>
        <dbReference type="ARBA" id="ARBA00031348"/>
    </source>
</evidence>
<dbReference type="InParanoid" id="A0A4S2MUV1"/>
<dbReference type="GO" id="GO:0017119">
    <property type="term" value="C:Golgi transport complex"/>
    <property type="evidence" value="ECO:0007669"/>
    <property type="project" value="UniProtKB-UniRule"/>
</dbReference>
<gene>
    <name evidence="13" type="ORF">EX30DRAFT_320634</name>
</gene>
<keyword evidence="4 10" id="KW-0813">Transport</keyword>
<dbReference type="PANTHER" id="PTHR21506:SF0">
    <property type="entry name" value="CONSERVED OLIGOMERIC GOLGI COMPLEX SUBUNIT 6"/>
    <property type="match status" value="1"/>
</dbReference>
<sequence>MDYQSRNPAPIDSLTQQRLASVLSAAYSDSDIRDAVAILDARFVENTPESRRLLRAGVQADVINSHAQIVRDFAGVSERLARIGGALKSINDLISDLRARSNSAVTETAPVLDESSGLLKNREETAQKQVVLSAFTQNFTISDDEREILIDSGEPVDARFFNVLHNVKRIHNDCSLLLSSGNDRAGTEIMDNMAKLLNSAFQKLYRWVLRELKALSLESPQVNSGIRKALRVLAERPTLLQNCLDFFAEVRQKIIVDSFYVAMTGAPADSDVDQPLDRKVKPIEMYAHDPLRYVGDVLAWLHSTAVGEQETLEVLFIAPELDTQKSIVSKMQEGLKSEPWVNARDEDDDEDDTSFDVHASLLSLVNKDMELVIKPLRTRIEQAITSQESSTLSYRLFSLINFYRVTFEKLLGVNCILVTTIQNLEIAALRQFHHTLSDHVRTVRNQLPQATDDLSPPEFLVEALSELSKLLKTFTSSLGAEEDVSDDLNRIFELALDPYLECCDEIGHALAPKSRHIFLFNCLYAVQTCLRNIGVASDRSEKLELSMRSHLDDLIAIEHGDFLEQSGIKPLITILEQHGSPYSPGLSDKLFQNYSLQAIGQKLDAFLSSALLDARKDLARLSSRSTIDEVVHSAVARFISDFERLEEGISEALSQSGEGTEEEMSHVWPRTAAEVRVLLS</sequence>
<protein>
    <recommendedName>
        <fullName evidence="3 10">Conserved oligomeric Golgi complex subunit 6</fullName>
        <shortName evidence="10">COG complex subunit 6</shortName>
    </recommendedName>
    <alternativeName>
        <fullName evidence="8 10">Component of oligomeric Golgi complex 6</fullName>
    </alternativeName>
</protein>
<evidence type="ECO:0000256" key="9">
    <source>
        <dbReference type="ARBA" id="ARBA00043873"/>
    </source>
</evidence>
<dbReference type="GO" id="GO:0000139">
    <property type="term" value="C:Golgi membrane"/>
    <property type="evidence" value="ECO:0007669"/>
    <property type="project" value="UniProtKB-SubCell"/>
</dbReference>
<feature type="domain" description="Conserved Oligomeric Golgi complex subunit 6 C-terminal" evidence="12">
    <location>
        <begin position="184"/>
        <end position="679"/>
    </location>
</feature>
<dbReference type="Proteomes" id="UP000298138">
    <property type="component" value="Unassembled WGS sequence"/>
</dbReference>
<reference evidence="13 14" key="1">
    <citation type="submission" date="2019-04" db="EMBL/GenBank/DDBJ databases">
        <title>Comparative genomics and transcriptomics to analyze fruiting body development in filamentous ascomycetes.</title>
        <authorList>
            <consortium name="DOE Joint Genome Institute"/>
            <person name="Lutkenhaus R."/>
            <person name="Traeger S."/>
            <person name="Breuer J."/>
            <person name="Kuo A."/>
            <person name="Lipzen A."/>
            <person name="Pangilinan J."/>
            <person name="Dilworth D."/>
            <person name="Sandor L."/>
            <person name="Poggeler S."/>
            <person name="Barry K."/>
            <person name="Grigoriev I.V."/>
            <person name="Nowrousian M."/>
        </authorList>
    </citation>
    <scope>NUCLEOTIDE SEQUENCE [LARGE SCALE GENOMIC DNA]</scope>
    <source>
        <strain evidence="13 14">CBS 389.68</strain>
    </source>
</reference>
<keyword evidence="7 10" id="KW-0472">Membrane</keyword>
<evidence type="ECO:0000256" key="4">
    <source>
        <dbReference type="ARBA" id="ARBA00022448"/>
    </source>
</evidence>
<evidence type="ECO:0000256" key="7">
    <source>
        <dbReference type="ARBA" id="ARBA00023136"/>
    </source>
</evidence>
<keyword evidence="6 10" id="KW-0333">Golgi apparatus</keyword>
<dbReference type="GO" id="GO:0006891">
    <property type="term" value="P:intra-Golgi vesicle-mediated transport"/>
    <property type="evidence" value="ECO:0007669"/>
    <property type="project" value="UniProtKB-UniRule"/>
</dbReference>
<dbReference type="PANTHER" id="PTHR21506">
    <property type="entry name" value="COMPONENT OF OLIGOMERIC GOLGI COMPLEX 6"/>
    <property type="match status" value="1"/>
</dbReference>
<dbReference type="STRING" id="341454.A0A4S2MUV1"/>
<dbReference type="Pfam" id="PF20653">
    <property type="entry name" value="COG6_C"/>
    <property type="match status" value="1"/>
</dbReference>
<evidence type="ECO:0000256" key="5">
    <source>
        <dbReference type="ARBA" id="ARBA00022927"/>
    </source>
</evidence>
<comment type="similarity">
    <text evidence="2 10">Belongs to the COG6 family.</text>
</comment>
<proteinExistence type="inferred from homology"/>
<dbReference type="OrthoDB" id="272987at2759"/>
<evidence type="ECO:0000256" key="2">
    <source>
        <dbReference type="ARBA" id="ARBA00011023"/>
    </source>
</evidence>
<accession>A0A4S2MUV1</accession>
<keyword evidence="5 10" id="KW-0653">Protein transport</keyword>
<evidence type="ECO:0000259" key="12">
    <source>
        <dbReference type="Pfam" id="PF20653"/>
    </source>
</evidence>
<feature type="domain" description="Conserved oligomeric complex COG6 N-terminal" evidence="11">
    <location>
        <begin position="39"/>
        <end position="149"/>
    </location>
</feature>
<comment type="subunit">
    <text evidence="10">Component of the conserved oligomeric Golgi complex.</text>
</comment>
<dbReference type="InterPro" id="IPR048368">
    <property type="entry name" value="COG6_N"/>
</dbReference>
<evidence type="ECO:0000256" key="10">
    <source>
        <dbReference type="RuleBase" id="RU365075"/>
    </source>
</evidence>
<dbReference type="InterPro" id="IPR048369">
    <property type="entry name" value="COG6_C"/>
</dbReference>
<organism evidence="13 14">
    <name type="scientific">Ascodesmis nigricans</name>
    <dbReference type="NCBI Taxonomy" id="341454"/>
    <lineage>
        <taxon>Eukaryota</taxon>
        <taxon>Fungi</taxon>
        <taxon>Dikarya</taxon>
        <taxon>Ascomycota</taxon>
        <taxon>Pezizomycotina</taxon>
        <taxon>Pezizomycetes</taxon>
        <taxon>Pezizales</taxon>
        <taxon>Ascodesmidaceae</taxon>
        <taxon>Ascodesmis</taxon>
    </lineage>
</organism>
<dbReference type="SMART" id="SM01087">
    <property type="entry name" value="COG6"/>
    <property type="match status" value="1"/>
</dbReference>